<dbReference type="Gene3D" id="3.30.450.20">
    <property type="entry name" value="PAS domain"/>
    <property type="match status" value="1"/>
</dbReference>
<dbReference type="InterPro" id="IPR036890">
    <property type="entry name" value="HATPase_C_sf"/>
</dbReference>
<keyword evidence="6 17" id="KW-0808">Transferase</keyword>
<dbReference type="PRINTS" id="PR00344">
    <property type="entry name" value="BCTRLSENSOR"/>
</dbReference>
<dbReference type="InterPro" id="IPR005467">
    <property type="entry name" value="His_kinase_dom"/>
</dbReference>
<dbReference type="SUPFAM" id="SSF158472">
    <property type="entry name" value="HAMP domain-like"/>
    <property type="match status" value="1"/>
</dbReference>
<proteinExistence type="predicted"/>
<feature type="transmembrane region" description="Helical" evidence="14">
    <location>
        <begin position="20"/>
        <end position="38"/>
    </location>
</feature>
<keyword evidence="11 14" id="KW-1133">Transmembrane helix</keyword>
<keyword evidence="8" id="KW-0547">Nucleotide-binding</keyword>
<evidence type="ECO:0000256" key="9">
    <source>
        <dbReference type="ARBA" id="ARBA00022777"/>
    </source>
</evidence>
<accession>A0ABW5P6N3</accession>
<dbReference type="InterPro" id="IPR004358">
    <property type="entry name" value="Sig_transdc_His_kin-like_C"/>
</dbReference>
<comment type="caution">
    <text evidence="17">The sequence shown here is derived from an EMBL/GenBank/DDBJ whole genome shotgun (WGS) entry which is preliminary data.</text>
</comment>
<dbReference type="InterPro" id="IPR050640">
    <property type="entry name" value="Bact_2-comp_sensor_kinase"/>
</dbReference>
<evidence type="ECO:0000259" key="15">
    <source>
        <dbReference type="PROSITE" id="PS50109"/>
    </source>
</evidence>
<gene>
    <name evidence="17" type="ORF">ACFSUF_00425</name>
</gene>
<keyword evidence="10" id="KW-0067">ATP-binding</keyword>
<dbReference type="Pfam" id="PF02743">
    <property type="entry name" value="dCache_1"/>
    <property type="match status" value="1"/>
</dbReference>
<dbReference type="Gene3D" id="1.10.8.500">
    <property type="entry name" value="HAMP domain in histidine kinase"/>
    <property type="match status" value="1"/>
</dbReference>
<dbReference type="Gene3D" id="3.30.565.10">
    <property type="entry name" value="Histidine kinase-like ATPase, C-terminal domain"/>
    <property type="match status" value="1"/>
</dbReference>
<evidence type="ECO:0000259" key="16">
    <source>
        <dbReference type="PROSITE" id="PS50885"/>
    </source>
</evidence>
<dbReference type="RefSeq" id="WP_377599023.1">
    <property type="nucleotide sequence ID" value="NZ_JBHUME010000002.1"/>
</dbReference>
<evidence type="ECO:0000256" key="13">
    <source>
        <dbReference type="ARBA" id="ARBA00023136"/>
    </source>
</evidence>
<evidence type="ECO:0000256" key="10">
    <source>
        <dbReference type="ARBA" id="ARBA00022840"/>
    </source>
</evidence>
<sequence>MPVYHKLSAWFRNQMIGNKIMLIYIPLIVIPLLILGYASNRVYTNVMIDQTIHNVSDNSNLIITRMEGIFANVESSGNMLTINLNKLFSQNPNMSELQKYTQITNQITYTQLIFPDVSSAAFIDKDGTIYGSHPAMEDGEEDARASGLLRDINRTNGRNIWFPMQIRSFLTMDPKLPVLSMGKRIFNINTGQTLGWLILNIHEKRLSSIYQSVSSNPYGSYFIADSSGQIVSAQDKSTLLKPAADQLTRNWIRSSKNESIITGNGRGEVLLISNSFPHFDWKLITETPLRQLTKDYDKIAWLIAAMAAACLIIALFGARILSNLVVNPVKRLAKEMLKVREGSLHGSIEVNSTDEIGYLASGFNTMVYRIRELLDKVNFEQRKKREYEFALIQSQIKPHFLYNTLDVIYTLSEMGRVKDVQKTTKALADFYRVALSQGREMIAIREELDNLRDYFAIQRIRYSDVFDFEIQVHPDVLPHPIPKLTIQPLVENAIYHGLKAKGSFGTIKIHGCIENDCIHLKVMDNGVGMTEEKIRSLLSEDRSGSGSSFGLFNVNNRIKLYFGEEYGLTISSEPGQGTEICIVLPVPAKGETS</sequence>
<reference evidence="18" key="1">
    <citation type="journal article" date="2019" name="Int. J. Syst. Evol. Microbiol.">
        <title>The Global Catalogue of Microorganisms (GCM) 10K type strain sequencing project: providing services to taxonomists for standard genome sequencing and annotation.</title>
        <authorList>
            <consortium name="The Broad Institute Genomics Platform"/>
            <consortium name="The Broad Institute Genome Sequencing Center for Infectious Disease"/>
            <person name="Wu L."/>
            <person name="Ma J."/>
        </authorList>
    </citation>
    <scope>NUCLEOTIDE SEQUENCE [LARGE SCALE GENOMIC DNA]</scope>
    <source>
        <strain evidence="18">KCTC 3950</strain>
    </source>
</reference>
<protein>
    <recommendedName>
        <fullName evidence="3">histidine kinase</fullName>
        <ecNumber evidence="3">2.7.13.3</ecNumber>
    </recommendedName>
</protein>
<evidence type="ECO:0000256" key="7">
    <source>
        <dbReference type="ARBA" id="ARBA00022692"/>
    </source>
</evidence>
<keyword evidence="9 17" id="KW-0418">Kinase</keyword>
<evidence type="ECO:0000256" key="2">
    <source>
        <dbReference type="ARBA" id="ARBA00004651"/>
    </source>
</evidence>
<feature type="transmembrane region" description="Helical" evidence="14">
    <location>
        <begin position="299"/>
        <end position="321"/>
    </location>
</feature>
<dbReference type="SMART" id="SM00387">
    <property type="entry name" value="HATPase_c"/>
    <property type="match status" value="1"/>
</dbReference>
<dbReference type="InterPro" id="IPR003660">
    <property type="entry name" value="HAMP_dom"/>
</dbReference>
<evidence type="ECO:0000313" key="18">
    <source>
        <dbReference type="Proteomes" id="UP001597541"/>
    </source>
</evidence>
<evidence type="ECO:0000256" key="12">
    <source>
        <dbReference type="ARBA" id="ARBA00023012"/>
    </source>
</evidence>
<name>A0ABW5P6N3_9BACL</name>
<evidence type="ECO:0000256" key="5">
    <source>
        <dbReference type="ARBA" id="ARBA00022553"/>
    </source>
</evidence>
<feature type="domain" description="HAMP" evidence="16">
    <location>
        <begin position="323"/>
        <end position="375"/>
    </location>
</feature>
<evidence type="ECO:0000256" key="14">
    <source>
        <dbReference type="SAM" id="Phobius"/>
    </source>
</evidence>
<feature type="domain" description="Histidine kinase" evidence="15">
    <location>
        <begin position="486"/>
        <end position="588"/>
    </location>
</feature>
<evidence type="ECO:0000256" key="11">
    <source>
        <dbReference type="ARBA" id="ARBA00022989"/>
    </source>
</evidence>
<dbReference type="SUPFAM" id="SSF55874">
    <property type="entry name" value="ATPase domain of HSP90 chaperone/DNA topoisomerase II/histidine kinase"/>
    <property type="match status" value="1"/>
</dbReference>
<dbReference type="Pfam" id="PF02518">
    <property type="entry name" value="HATPase_c"/>
    <property type="match status" value="1"/>
</dbReference>
<evidence type="ECO:0000256" key="6">
    <source>
        <dbReference type="ARBA" id="ARBA00022679"/>
    </source>
</evidence>
<dbReference type="PROSITE" id="PS50885">
    <property type="entry name" value="HAMP"/>
    <property type="match status" value="1"/>
</dbReference>
<evidence type="ECO:0000256" key="1">
    <source>
        <dbReference type="ARBA" id="ARBA00000085"/>
    </source>
</evidence>
<dbReference type="EMBL" id="JBHUME010000002">
    <property type="protein sequence ID" value="MFD2610881.1"/>
    <property type="molecule type" value="Genomic_DNA"/>
</dbReference>
<dbReference type="Proteomes" id="UP001597541">
    <property type="component" value="Unassembled WGS sequence"/>
</dbReference>
<evidence type="ECO:0000313" key="17">
    <source>
        <dbReference type="EMBL" id="MFD2610881.1"/>
    </source>
</evidence>
<organism evidence="17 18">
    <name type="scientific">Paenibacillus gansuensis</name>
    <dbReference type="NCBI Taxonomy" id="306542"/>
    <lineage>
        <taxon>Bacteria</taxon>
        <taxon>Bacillati</taxon>
        <taxon>Bacillota</taxon>
        <taxon>Bacilli</taxon>
        <taxon>Bacillales</taxon>
        <taxon>Paenibacillaceae</taxon>
        <taxon>Paenibacillus</taxon>
    </lineage>
</organism>
<evidence type="ECO:0000256" key="8">
    <source>
        <dbReference type="ARBA" id="ARBA00022741"/>
    </source>
</evidence>
<keyword evidence="12" id="KW-0902">Two-component regulatory system</keyword>
<dbReference type="PANTHER" id="PTHR34220:SF7">
    <property type="entry name" value="SENSOR HISTIDINE KINASE YPDA"/>
    <property type="match status" value="1"/>
</dbReference>
<keyword evidence="4" id="KW-1003">Cell membrane</keyword>
<evidence type="ECO:0000256" key="4">
    <source>
        <dbReference type="ARBA" id="ARBA00022475"/>
    </source>
</evidence>
<dbReference type="InterPro" id="IPR010559">
    <property type="entry name" value="Sig_transdc_His_kin_internal"/>
</dbReference>
<dbReference type="InterPro" id="IPR033479">
    <property type="entry name" value="dCache_1"/>
</dbReference>
<dbReference type="InterPro" id="IPR003594">
    <property type="entry name" value="HATPase_dom"/>
</dbReference>
<comment type="catalytic activity">
    <reaction evidence="1">
        <text>ATP + protein L-histidine = ADP + protein N-phospho-L-histidine.</text>
        <dbReference type="EC" id="2.7.13.3"/>
    </reaction>
</comment>
<comment type="subcellular location">
    <subcellularLocation>
        <location evidence="2">Cell membrane</location>
        <topology evidence="2">Multi-pass membrane protein</topology>
    </subcellularLocation>
</comment>
<keyword evidence="18" id="KW-1185">Reference proteome</keyword>
<keyword evidence="5" id="KW-0597">Phosphoprotein</keyword>
<dbReference type="Pfam" id="PF00672">
    <property type="entry name" value="HAMP"/>
    <property type="match status" value="1"/>
</dbReference>
<dbReference type="PANTHER" id="PTHR34220">
    <property type="entry name" value="SENSOR HISTIDINE KINASE YPDA"/>
    <property type="match status" value="1"/>
</dbReference>
<dbReference type="EC" id="2.7.13.3" evidence="3"/>
<keyword evidence="13 14" id="KW-0472">Membrane</keyword>
<dbReference type="PROSITE" id="PS50109">
    <property type="entry name" value="HIS_KIN"/>
    <property type="match status" value="1"/>
</dbReference>
<keyword evidence="7 14" id="KW-0812">Transmembrane</keyword>
<dbReference type="Pfam" id="PF06580">
    <property type="entry name" value="His_kinase"/>
    <property type="match status" value="1"/>
</dbReference>
<evidence type="ECO:0000256" key="3">
    <source>
        <dbReference type="ARBA" id="ARBA00012438"/>
    </source>
</evidence>
<dbReference type="SMART" id="SM00304">
    <property type="entry name" value="HAMP"/>
    <property type="match status" value="1"/>
</dbReference>
<dbReference type="CDD" id="cd06225">
    <property type="entry name" value="HAMP"/>
    <property type="match status" value="1"/>
</dbReference>
<dbReference type="GO" id="GO:0004673">
    <property type="term" value="F:protein histidine kinase activity"/>
    <property type="evidence" value="ECO:0007669"/>
    <property type="project" value="UniProtKB-EC"/>
</dbReference>